<evidence type="ECO:0000256" key="2">
    <source>
        <dbReference type="ARBA" id="ARBA00022723"/>
    </source>
</evidence>
<evidence type="ECO:0000256" key="3">
    <source>
        <dbReference type="ARBA" id="ARBA00023004"/>
    </source>
</evidence>
<dbReference type="Pfam" id="PF16841">
    <property type="entry name" value="CBM60"/>
    <property type="match status" value="1"/>
</dbReference>
<evidence type="ECO:0000259" key="10">
    <source>
        <dbReference type="Pfam" id="PF13442"/>
    </source>
</evidence>
<keyword evidence="4" id="KW-0472">Membrane</keyword>
<proteinExistence type="predicted"/>
<dbReference type="Proteomes" id="UP000317243">
    <property type="component" value="Unassembled WGS sequence"/>
</dbReference>
<reference evidence="12 13" key="1">
    <citation type="submission" date="2019-02" db="EMBL/GenBank/DDBJ databases">
        <title>Deep-cultivation of Planctomycetes and their phenomic and genomic characterization uncovers novel biology.</title>
        <authorList>
            <person name="Wiegand S."/>
            <person name="Jogler M."/>
            <person name="Boedeker C."/>
            <person name="Pinto D."/>
            <person name="Vollmers J."/>
            <person name="Rivas-Marin E."/>
            <person name="Kohn T."/>
            <person name="Peeters S.H."/>
            <person name="Heuer A."/>
            <person name="Rast P."/>
            <person name="Oberbeckmann S."/>
            <person name="Bunk B."/>
            <person name="Jeske O."/>
            <person name="Meyerdierks A."/>
            <person name="Storesund J.E."/>
            <person name="Kallscheuer N."/>
            <person name="Luecker S."/>
            <person name="Lage O.M."/>
            <person name="Pohl T."/>
            <person name="Merkel B.J."/>
            <person name="Hornburger P."/>
            <person name="Mueller R.-W."/>
            <person name="Bruemmer F."/>
            <person name="Labrenz M."/>
            <person name="Spormann A.M."/>
            <person name="Op Den Camp H."/>
            <person name="Overmann J."/>
            <person name="Amann R."/>
            <person name="Jetten M.S.M."/>
            <person name="Mascher T."/>
            <person name="Medema M.H."/>
            <person name="Devos D.P."/>
            <person name="Kaster A.-K."/>
            <person name="Ovreas L."/>
            <person name="Rohde M."/>
            <person name="Galperin M.Y."/>
            <person name="Jogler C."/>
        </authorList>
    </citation>
    <scope>NUCLEOTIDE SEQUENCE [LARGE SCALE GENOMIC DNA]</scope>
    <source>
        <strain evidence="12 13">KOR42</strain>
    </source>
</reference>
<dbReference type="Pfam" id="PF07637">
    <property type="entry name" value="PSD5"/>
    <property type="match status" value="1"/>
</dbReference>
<dbReference type="InterPro" id="IPR013042">
    <property type="entry name" value="DUF1592"/>
</dbReference>
<evidence type="ECO:0000259" key="11">
    <source>
        <dbReference type="Pfam" id="PF16841"/>
    </source>
</evidence>
<dbReference type="Pfam" id="PF07624">
    <property type="entry name" value="PSD2"/>
    <property type="match status" value="1"/>
</dbReference>
<evidence type="ECO:0000256" key="4">
    <source>
        <dbReference type="SAM" id="Phobius"/>
    </source>
</evidence>
<dbReference type="Gene3D" id="2.60.60.40">
    <property type="match status" value="1"/>
</dbReference>
<evidence type="ECO:0008006" key="14">
    <source>
        <dbReference type="Google" id="ProtNLM"/>
    </source>
</evidence>
<dbReference type="InterPro" id="IPR013043">
    <property type="entry name" value="DUF1595"/>
</dbReference>
<keyword evidence="13" id="KW-1185">Reference proteome</keyword>
<dbReference type="InterPro" id="IPR036909">
    <property type="entry name" value="Cyt_c-like_dom_sf"/>
</dbReference>
<keyword evidence="2" id="KW-0479">Metal-binding</keyword>
<feature type="domain" description="Cytochrome c" evidence="10">
    <location>
        <begin position="86"/>
        <end position="154"/>
    </location>
</feature>
<feature type="domain" description="DUF1588" evidence="7">
    <location>
        <begin position="621"/>
        <end position="720"/>
    </location>
</feature>
<dbReference type="InterPro" id="IPR011478">
    <property type="entry name" value="DUF1585"/>
</dbReference>
<evidence type="ECO:0000313" key="13">
    <source>
        <dbReference type="Proteomes" id="UP000317243"/>
    </source>
</evidence>
<keyword evidence="4" id="KW-0812">Transmembrane</keyword>
<dbReference type="InterPro" id="IPR009056">
    <property type="entry name" value="Cyt_c-like_dom"/>
</dbReference>
<accession>A0A5C5X8A5</accession>
<dbReference type="SUPFAM" id="SSF46626">
    <property type="entry name" value="Cytochrome c"/>
    <property type="match status" value="1"/>
</dbReference>
<evidence type="ECO:0000259" key="6">
    <source>
        <dbReference type="Pfam" id="PF07626"/>
    </source>
</evidence>
<evidence type="ECO:0000259" key="7">
    <source>
        <dbReference type="Pfam" id="PF07627"/>
    </source>
</evidence>
<evidence type="ECO:0000259" key="9">
    <source>
        <dbReference type="Pfam" id="PF07637"/>
    </source>
</evidence>
<dbReference type="InterPro" id="IPR031768">
    <property type="entry name" value="CBM60_xylan-bd"/>
</dbReference>
<dbReference type="RefSeq" id="WP_146509848.1">
    <property type="nucleotide sequence ID" value="NZ_SIHI01000001.1"/>
</dbReference>
<dbReference type="GO" id="GO:0009055">
    <property type="term" value="F:electron transfer activity"/>
    <property type="evidence" value="ECO:0007669"/>
    <property type="project" value="InterPro"/>
</dbReference>
<dbReference type="EMBL" id="SIHI01000001">
    <property type="protein sequence ID" value="TWT59068.1"/>
    <property type="molecule type" value="Genomic_DNA"/>
</dbReference>
<dbReference type="InterPro" id="IPR013039">
    <property type="entry name" value="DUF1588"/>
</dbReference>
<name>A0A5C5X8A5_9PLAN</name>
<evidence type="ECO:0000256" key="1">
    <source>
        <dbReference type="ARBA" id="ARBA00022617"/>
    </source>
</evidence>
<feature type="domain" description="DUF1587" evidence="6">
    <location>
        <begin position="175"/>
        <end position="238"/>
    </location>
</feature>
<feature type="transmembrane region" description="Helical" evidence="4">
    <location>
        <begin position="31"/>
        <end position="56"/>
    </location>
</feature>
<keyword evidence="4" id="KW-1133">Transmembrane helix</keyword>
<dbReference type="GO" id="GO:0046872">
    <property type="term" value="F:metal ion binding"/>
    <property type="evidence" value="ECO:0007669"/>
    <property type="project" value="UniProtKB-KW"/>
</dbReference>
<evidence type="ECO:0000259" key="8">
    <source>
        <dbReference type="Pfam" id="PF07631"/>
    </source>
</evidence>
<organism evidence="12 13">
    <name type="scientific">Thalassoglobus neptunius</name>
    <dbReference type="NCBI Taxonomy" id="1938619"/>
    <lineage>
        <taxon>Bacteria</taxon>
        <taxon>Pseudomonadati</taxon>
        <taxon>Planctomycetota</taxon>
        <taxon>Planctomycetia</taxon>
        <taxon>Planctomycetales</taxon>
        <taxon>Planctomycetaceae</taxon>
        <taxon>Thalassoglobus</taxon>
    </lineage>
</organism>
<dbReference type="Pfam" id="PF07627">
    <property type="entry name" value="PSCyt3"/>
    <property type="match status" value="1"/>
</dbReference>
<feature type="domain" description="DUF1595" evidence="9">
    <location>
        <begin position="402"/>
        <end position="462"/>
    </location>
</feature>
<keyword evidence="3" id="KW-0408">Iron</keyword>
<feature type="domain" description="Carbohydrate binding module xylan-binding" evidence="11">
    <location>
        <begin position="291"/>
        <end position="375"/>
    </location>
</feature>
<dbReference type="Pfam" id="PF13442">
    <property type="entry name" value="Cytochrome_CBB3"/>
    <property type="match status" value="1"/>
</dbReference>
<dbReference type="InterPro" id="IPR013036">
    <property type="entry name" value="DUF1587"/>
</dbReference>
<dbReference type="Pfam" id="PF07626">
    <property type="entry name" value="PSD3"/>
    <property type="match status" value="1"/>
</dbReference>
<dbReference type="AlphaFoldDB" id="A0A5C5X8A5"/>
<dbReference type="Pfam" id="PF07631">
    <property type="entry name" value="PSD4"/>
    <property type="match status" value="1"/>
</dbReference>
<evidence type="ECO:0000259" key="5">
    <source>
        <dbReference type="Pfam" id="PF07624"/>
    </source>
</evidence>
<sequence length="819" mass="93131">MKIKDLSIDRGSCNALFVSQSRFRSEASTRIFSSLSASALSVRIPLLWVFVFGIAISSFQISTCFAADSPLEPIAQRDYEAEILPFFQKYCSDCHSSGYQEGDFGLHRYSDEEALNQDREIWTKVLHLVKLGAMPPSDSDQPTAEDRKQVADWLEHQLFYVDCSQQHEPGRVTVRRLNRLEYDNTVRDLLGVDFQPSDDFPSDDVGYGFDNIGDVLSVPPLLIEKYLNAAEQIVAQAIPTHHPDYISVEVSGDRLKKEGSVRGADGGWRVMPSRGTVFAEFDLKAPGRYQILIEAKADQAGSDLAKMEIEVDEKSLRTVEIEGHKKSNDFSFEIRSRAGKKLVKASFINDFYDADAEGRKDRNLYVRNITIEGPLDMNADIRKDYPLIQTMPSRSRSVRKAATENLRDFLPRAFRRPVTTAEIQMYAEFAQLASDRNERFERAMQIAVLAVLVSPEFLFRVESAEPIGNGVEQLDDFALASRLSYFLWSSLPDDELFELAKRKKLNDPNVLKEQTERMLKDPKAKAFIESFSGQWLGLRRLATDEVAPDPKLFPEFDDQLRSDMWKETELFFGAVVNENRSIYDLLNGRYTFLNERLAKLYGIEGIEGENFRKFQFKDEPRLGVLTNPSVLTLTSYPNRTSPVKRGQWVLENLLNDPPPDPPPSVPTLEEAAPENLKLSFREQLELHRQDPGCASCHVLMDGIGFGLENFDPIGRWRTKEGEFPIDASGELPSGESFRGPEELVEILNRRKEQFGRCLTEKLLTYAIGRGVEYYDRCAVDEILNQLEQDDRFSALVLGIVKSTPFQMRRSTTTQTITRK</sequence>
<gene>
    <name evidence="12" type="ORF">KOR42_24570</name>
</gene>
<keyword evidence="1" id="KW-0349">Heme</keyword>
<dbReference type="OrthoDB" id="175242at2"/>
<feature type="domain" description="DUF1585" evidence="5">
    <location>
        <begin position="733"/>
        <end position="805"/>
    </location>
</feature>
<protein>
    <recommendedName>
        <fullName evidence="14">Cytochrome c domain-containing protein</fullName>
    </recommendedName>
</protein>
<feature type="domain" description="DUF1592" evidence="8">
    <location>
        <begin position="474"/>
        <end position="603"/>
    </location>
</feature>
<evidence type="ECO:0000313" key="12">
    <source>
        <dbReference type="EMBL" id="TWT59068.1"/>
    </source>
</evidence>
<dbReference type="GO" id="GO:0020037">
    <property type="term" value="F:heme binding"/>
    <property type="evidence" value="ECO:0007669"/>
    <property type="project" value="InterPro"/>
</dbReference>
<comment type="caution">
    <text evidence="12">The sequence shown here is derived from an EMBL/GenBank/DDBJ whole genome shotgun (WGS) entry which is preliminary data.</text>
</comment>